<evidence type="ECO:0000313" key="1">
    <source>
        <dbReference type="EMBL" id="OIN60223.1"/>
    </source>
</evidence>
<dbReference type="AlphaFoldDB" id="A0A1S2VN79"/>
<evidence type="ECO:0008006" key="3">
    <source>
        <dbReference type="Google" id="ProtNLM"/>
    </source>
</evidence>
<evidence type="ECO:0000313" key="2">
    <source>
        <dbReference type="Proteomes" id="UP000181790"/>
    </source>
</evidence>
<reference evidence="1 2" key="1">
    <citation type="submission" date="2016-10" db="EMBL/GenBank/DDBJ databases">
        <title>Arsenicibacter rosenii gen. nov., sp. nov., an efficient arsenic-methylating bacterium isolated from an arsenic-contaminated paddy soil.</title>
        <authorList>
            <person name="Huang K."/>
        </authorList>
    </citation>
    <scope>NUCLEOTIDE SEQUENCE [LARGE SCALE GENOMIC DNA]</scope>
    <source>
        <strain evidence="1 2">SM-1</strain>
    </source>
</reference>
<dbReference type="EMBL" id="MORL01000002">
    <property type="protein sequence ID" value="OIN60223.1"/>
    <property type="molecule type" value="Genomic_DNA"/>
</dbReference>
<organism evidence="1 2">
    <name type="scientific">Arsenicibacter rosenii</name>
    <dbReference type="NCBI Taxonomy" id="1750698"/>
    <lineage>
        <taxon>Bacteria</taxon>
        <taxon>Pseudomonadati</taxon>
        <taxon>Bacteroidota</taxon>
        <taxon>Cytophagia</taxon>
        <taxon>Cytophagales</taxon>
        <taxon>Spirosomataceae</taxon>
        <taxon>Arsenicibacter</taxon>
    </lineage>
</organism>
<proteinExistence type="predicted"/>
<dbReference type="OrthoDB" id="9794645at2"/>
<protein>
    <recommendedName>
        <fullName evidence="3">DUF3089 domain-containing protein</fullName>
    </recommendedName>
</protein>
<dbReference type="SUPFAM" id="SSF53474">
    <property type="entry name" value="alpha/beta-Hydrolases"/>
    <property type="match status" value="1"/>
</dbReference>
<comment type="caution">
    <text evidence="1">The sequence shown here is derived from an EMBL/GenBank/DDBJ whole genome shotgun (WGS) entry which is preliminary data.</text>
</comment>
<dbReference type="InterPro" id="IPR029058">
    <property type="entry name" value="AB_hydrolase_fold"/>
</dbReference>
<gene>
    <name evidence="1" type="ORF">BLX24_05145</name>
</gene>
<dbReference type="Pfam" id="PF11288">
    <property type="entry name" value="DUF3089"/>
    <property type="match status" value="1"/>
</dbReference>
<name>A0A1S2VN79_9BACT</name>
<keyword evidence="2" id="KW-1185">Reference proteome</keyword>
<sequence length="372" mass="41584">MDQWPLLYRQIGLYKHRLSPKPIFDLILIISISGFIVSCQRGPYRIAIGYDSFPVPVAPSYADPASWAALPDRQDAADSIPAGAPVQDGQKQATADVFFIHPTIYTGKPQGPSAWNADVADAVMNKWVDQSTILNQASVFNGSCRVFAPRYRQAHYYSFLTKNKADKEKALELAYEDVKAAFLYYMNHHNRDAAGKARPIIIAAHSQGTVHARRLLAEFFDDKPLKQQLIVAYLVGIATPADIFKTIPAGEAPDQTGCFVSWNTFSRNYVPAYYTDGLNKALCTNPLTWSSSDKYAEYSLNKGGVGPKFNLLASPADAQVHDGLLWIGRLHVPGAALLRTKIWHRADYNLFWMNIRENVAQRIQAYRLQAMK</sequence>
<dbReference type="InterPro" id="IPR021440">
    <property type="entry name" value="DUF3089"/>
</dbReference>
<dbReference type="Proteomes" id="UP000181790">
    <property type="component" value="Unassembled WGS sequence"/>
</dbReference>
<accession>A0A1S2VN79</accession>